<dbReference type="SUPFAM" id="SSF47384">
    <property type="entry name" value="Homodimeric domain of signal transducing histidine kinase"/>
    <property type="match status" value="1"/>
</dbReference>
<dbReference type="Gene3D" id="1.10.287.130">
    <property type="match status" value="1"/>
</dbReference>
<evidence type="ECO:0000256" key="4">
    <source>
        <dbReference type="ARBA" id="ARBA00022553"/>
    </source>
</evidence>
<organism evidence="10 11">
    <name type="scientific">Actinomadura chokoriensis</name>
    <dbReference type="NCBI Taxonomy" id="454156"/>
    <lineage>
        <taxon>Bacteria</taxon>
        <taxon>Bacillati</taxon>
        <taxon>Actinomycetota</taxon>
        <taxon>Actinomycetes</taxon>
        <taxon>Streptosporangiales</taxon>
        <taxon>Thermomonosporaceae</taxon>
        <taxon>Actinomadura</taxon>
    </lineage>
</organism>
<dbReference type="InterPro" id="IPR050351">
    <property type="entry name" value="BphY/WalK/GraS-like"/>
</dbReference>
<dbReference type="SUPFAM" id="SSF55874">
    <property type="entry name" value="ATPase domain of HSP90 chaperone/DNA topoisomerase II/histidine kinase"/>
    <property type="match status" value="1"/>
</dbReference>
<comment type="caution">
    <text evidence="10">The sequence shown here is derived from an EMBL/GenBank/DDBJ whole genome shotgun (WGS) entry which is preliminary data.</text>
</comment>
<dbReference type="Pfam" id="PF00512">
    <property type="entry name" value="HisKA"/>
    <property type="match status" value="1"/>
</dbReference>
<proteinExistence type="predicted"/>
<dbReference type="GO" id="GO:0005524">
    <property type="term" value="F:ATP binding"/>
    <property type="evidence" value="ECO:0007669"/>
    <property type="project" value="UniProtKB-KW"/>
</dbReference>
<dbReference type="EC" id="2.7.13.3" evidence="3"/>
<evidence type="ECO:0000256" key="7">
    <source>
        <dbReference type="ARBA" id="ARBA00023012"/>
    </source>
</evidence>
<dbReference type="InterPro" id="IPR005467">
    <property type="entry name" value="His_kinase_dom"/>
</dbReference>
<dbReference type="Gene3D" id="3.30.565.10">
    <property type="entry name" value="Histidine kinase-like ATPase, C-terminal domain"/>
    <property type="match status" value="1"/>
</dbReference>
<keyword evidence="10" id="KW-0547">Nucleotide-binding</keyword>
<dbReference type="CDD" id="cd00075">
    <property type="entry name" value="HATPase"/>
    <property type="match status" value="1"/>
</dbReference>
<name>A0ABV4R6Y5_9ACTN</name>
<dbReference type="InterPro" id="IPR004358">
    <property type="entry name" value="Sig_transdc_His_kin-like_C"/>
</dbReference>
<keyword evidence="6" id="KW-0418">Kinase</keyword>
<dbReference type="Proteomes" id="UP001569904">
    <property type="component" value="Unassembled WGS sequence"/>
</dbReference>
<dbReference type="InterPro" id="IPR003661">
    <property type="entry name" value="HisK_dim/P_dom"/>
</dbReference>
<keyword evidence="10" id="KW-0067">ATP-binding</keyword>
<evidence type="ECO:0000256" key="6">
    <source>
        <dbReference type="ARBA" id="ARBA00022777"/>
    </source>
</evidence>
<keyword evidence="7" id="KW-0902">Two-component regulatory system</keyword>
<evidence type="ECO:0000313" key="10">
    <source>
        <dbReference type="EMBL" id="MFA1558689.1"/>
    </source>
</evidence>
<gene>
    <name evidence="10" type="ORF">SM436_33780</name>
</gene>
<dbReference type="RefSeq" id="WP_371945708.1">
    <property type="nucleotide sequence ID" value="NZ_JAXCEH010000034.1"/>
</dbReference>
<reference evidence="10 11" key="1">
    <citation type="submission" date="2023-11" db="EMBL/GenBank/DDBJ databases">
        <title>Actinomadura monticuli sp. nov., isolated from volcanic ash.</title>
        <authorList>
            <person name="Lee S.D."/>
            <person name="Yang H."/>
            <person name="Kim I.S."/>
        </authorList>
    </citation>
    <scope>NUCLEOTIDE SEQUENCE [LARGE SCALE GENOMIC DNA]</scope>
    <source>
        <strain evidence="10 11">DSM 45346</strain>
    </source>
</reference>
<feature type="domain" description="Histidine kinase" evidence="9">
    <location>
        <begin position="161"/>
        <end position="378"/>
    </location>
</feature>
<dbReference type="SMART" id="SM00387">
    <property type="entry name" value="HATPase_c"/>
    <property type="match status" value="1"/>
</dbReference>
<protein>
    <recommendedName>
        <fullName evidence="8">Sensor-like histidine kinase SenX3</fullName>
        <ecNumber evidence="3">2.7.13.3</ecNumber>
    </recommendedName>
</protein>
<dbReference type="SMART" id="SM00388">
    <property type="entry name" value="HisKA"/>
    <property type="match status" value="1"/>
</dbReference>
<evidence type="ECO:0000256" key="1">
    <source>
        <dbReference type="ARBA" id="ARBA00000085"/>
    </source>
</evidence>
<dbReference type="CDD" id="cd00082">
    <property type="entry name" value="HisKA"/>
    <property type="match status" value="1"/>
</dbReference>
<sequence length="401" mass="42914">MEVEIVASLVGLAGLAIGLTTGLAVRVSERAQRTPAPAAPVGALPPGVASVLSVLRSSAVVVDGEDRVLRASSAARAYGLVSGDRLVVDEVLAMTRLVRRDGEIRETEIQVGPTGARSRADGRWFAVRVAPLGSHGLVLVLAEDLTDMHRTEAIRRDFVANVSHELKTPVGALSLLAETVEGAADDPEAVRRFAGRMQYESVRLTNLVQDLMTLSRVQGDEPLPDLKPVDLDEVMAEALERCQFKASAKDIELASGGEDGLHVHADQELLVTAVRNLVENAVAYSPEHTRVVVSTRRCDDRQVEVNVSDQGIGIPDGEIGRIFERFYRVDQARSRQTGGTGLGLAIVKHVTGKHGGDVTVWSKEGHGSTFTIRLPLLDAPYRSAAGTADQPPETTAREATP</sequence>
<evidence type="ECO:0000259" key="9">
    <source>
        <dbReference type="PROSITE" id="PS50109"/>
    </source>
</evidence>
<dbReference type="InterPro" id="IPR003594">
    <property type="entry name" value="HATPase_dom"/>
</dbReference>
<evidence type="ECO:0000256" key="3">
    <source>
        <dbReference type="ARBA" id="ARBA00012438"/>
    </source>
</evidence>
<evidence type="ECO:0000256" key="5">
    <source>
        <dbReference type="ARBA" id="ARBA00022679"/>
    </source>
</evidence>
<dbReference type="EMBL" id="JAXCEH010000034">
    <property type="protein sequence ID" value="MFA1558689.1"/>
    <property type="molecule type" value="Genomic_DNA"/>
</dbReference>
<dbReference type="InterPro" id="IPR036890">
    <property type="entry name" value="HATPase_C_sf"/>
</dbReference>
<evidence type="ECO:0000313" key="11">
    <source>
        <dbReference type="Proteomes" id="UP001569904"/>
    </source>
</evidence>
<comment type="catalytic activity">
    <reaction evidence="1">
        <text>ATP + protein L-histidine = ADP + protein N-phospho-L-histidine.</text>
        <dbReference type="EC" id="2.7.13.3"/>
    </reaction>
</comment>
<keyword evidence="5" id="KW-0808">Transferase</keyword>
<dbReference type="Pfam" id="PF02518">
    <property type="entry name" value="HATPase_c"/>
    <property type="match status" value="1"/>
</dbReference>
<dbReference type="PANTHER" id="PTHR45453:SF1">
    <property type="entry name" value="PHOSPHATE REGULON SENSOR PROTEIN PHOR"/>
    <property type="match status" value="1"/>
</dbReference>
<dbReference type="PROSITE" id="PS50109">
    <property type="entry name" value="HIS_KIN"/>
    <property type="match status" value="1"/>
</dbReference>
<comment type="subcellular location">
    <subcellularLocation>
        <location evidence="2">Cell membrane</location>
    </subcellularLocation>
</comment>
<keyword evidence="11" id="KW-1185">Reference proteome</keyword>
<evidence type="ECO:0000256" key="8">
    <source>
        <dbReference type="ARBA" id="ARBA00039401"/>
    </source>
</evidence>
<accession>A0ABV4R6Y5</accession>
<dbReference type="InterPro" id="IPR036097">
    <property type="entry name" value="HisK_dim/P_sf"/>
</dbReference>
<evidence type="ECO:0000256" key="2">
    <source>
        <dbReference type="ARBA" id="ARBA00004236"/>
    </source>
</evidence>
<dbReference type="PANTHER" id="PTHR45453">
    <property type="entry name" value="PHOSPHATE REGULON SENSOR PROTEIN PHOR"/>
    <property type="match status" value="1"/>
</dbReference>
<keyword evidence="4" id="KW-0597">Phosphoprotein</keyword>
<dbReference type="PRINTS" id="PR00344">
    <property type="entry name" value="BCTRLSENSOR"/>
</dbReference>